<organism evidence="1 2">
    <name type="scientific">Symbiodinium microadriaticum</name>
    <name type="common">Dinoflagellate</name>
    <name type="synonym">Zooxanthella microadriatica</name>
    <dbReference type="NCBI Taxonomy" id="2951"/>
    <lineage>
        <taxon>Eukaryota</taxon>
        <taxon>Sar</taxon>
        <taxon>Alveolata</taxon>
        <taxon>Dinophyceae</taxon>
        <taxon>Suessiales</taxon>
        <taxon>Symbiodiniaceae</taxon>
        <taxon>Symbiodinium</taxon>
    </lineage>
</organism>
<dbReference type="AlphaFoldDB" id="A0A1Q9ECI4"/>
<accession>A0A1Q9ECI4</accession>
<keyword evidence="2" id="KW-1185">Reference proteome</keyword>
<sequence>MAAKKALDAASERRVQATIKAATDEARLQELTAEAMMKKAVKATVHARKATEKAESKVRSLQAQGGDALANVSEHSCVTDAVNESLTWLFAASPGTPCRFGADDRDEGSHCIEDGTSPNGWCYTASNLPWSWGPCSPTCRFAHSIHEANSGAANISASSPQVLHDALESLRQKLRALVKGLNELYDGES</sequence>
<evidence type="ECO:0000313" key="2">
    <source>
        <dbReference type="Proteomes" id="UP000186817"/>
    </source>
</evidence>
<reference evidence="1 2" key="1">
    <citation type="submission" date="2016-02" db="EMBL/GenBank/DDBJ databases">
        <title>Genome analysis of coral dinoflagellate symbionts highlights evolutionary adaptations to a symbiotic lifestyle.</title>
        <authorList>
            <person name="Aranda M."/>
            <person name="Li Y."/>
            <person name="Liew Y.J."/>
            <person name="Baumgarten S."/>
            <person name="Simakov O."/>
            <person name="Wilson M."/>
            <person name="Piel J."/>
            <person name="Ashoor H."/>
            <person name="Bougouffa S."/>
            <person name="Bajic V.B."/>
            <person name="Ryu T."/>
            <person name="Ravasi T."/>
            <person name="Bayer T."/>
            <person name="Micklem G."/>
            <person name="Kim H."/>
            <person name="Bhak J."/>
            <person name="Lajeunesse T.C."/>
            <person name="Voolstra C.R."/>
        </authorList>
    </citation>
    <scope>NUCLEOTIDE SEQUENCE [LARGE SCALE GENOMIC DNA]</scope>
    <source>
        <strain evidence="1 2">CCMP2467</strain>
    </source>
</reference>
<gene>
    <name evidence="1" type="ORF">AK812_SmicGene11688</name>
</gene>
<protein>
    <submittedName>
        <fullName evidence="1">Uncharacterized protein</fullName>
    </submittedName>
</protein>
<name>A0A1Q9ECI4_SYMMI</name>
<proteinExistence type="predicted"/>
<evidence type="ECO:0000313" key="1">
    <source>
        <dbReference type="EMBL" id="OLQ05146.1"/>
    </source>
</evidence>
<dbReference type="Proteomes" id="UP000186817">
    <property type="component" value="Unassembled WGS sequence"/>
</dbReference>
<comment type="caution">
    <text evidence="1">The sequence shown here is derived from an EMBL/GenBank/DDBJ whole genome shotgun (WGS) entry which is preliminary data.</text>
</comment>
<dbReference type="EMBL" id="LSRX01000193">
    <property type="protein sequence ID" value="OLQ05146.1"/>
    <property type="molecule type" value="Genomic_DNA"/>
</dbReference>